<reference evidence="1 2" key="1">
    <citation type="submission" date="2017-12" db="EMBL/GenBank/DDBJ databases">
        <title>Phylogenetic diversity of female urinary microbiome.</title>
        <authorList>
            <person name="Thomas-White K."/>
            <person name="Wolfe A.J."/>
        </authorList>
    </citation>
    <scope>NUCLEOTIDE SEQUENCE [LARGE SCALE GENOMIC DNA]</scope>
    <source>
        <strain evidence="1 2">UMB0064</strain>
    </source>
</reference>
<proteinExistence type="predicted"/>
<name>A0A2I1M1S6_9BIFI</name>
<evidence type="ECO:0000313" key="1">
    <source>
        <dbReference type="EMBL" id="PKZ14039.1"/>
    </source>
</evidence>
<sequence>MAIFDNYYKMICDRCKRMDIARANNGSVLDLNKLQTPWRYAHYLDLNGQDIQIILCPQCFAETDKASQGLKNQLEQLLTNKDASEAIIKAYGSTASVESK</sequence>
<evidence type="ECO:0000313" key="2">
    <source>
        <dbReference type="Proteomes" id="UP000242263"/>
    </source>
</evidence>
<accession>A0A2I1M1S6</accession>
<protein>
    <submittedName>
        <fullName evidence="1">Uncharacterized protein</fullName>
    </submittedName>
</protein>
<organism evidence="1 2">
    <name type="scientific">Alloscardovia omnicolens</name>
    <dbReference type="NCBI Taxonomy" id="419015"/>
    <lineage>
        <taxon>Bacteria</taxon>
        <taxon>Bacillati</taxon>
        <taxon>Actinomycetota</taxon>
        <taxon>Actinomycetes</taxon>
        <taxon>Bifidobacteriales</taxon>
        <taxon>Bifidobacteriaceae</taxon>
        <taxon>Alloscardovia</taxon>
    </lineage>
</organism>
<dbReference type="RefSeq" id="WP_101541578.1">
    <property type="nucleotide sequence ID" value="NZ_PKGU01000006.1"/>
</dbReference>
<dbReference type="Proteomes" id="UP000242263">
    <property type="component" value="Unassembled WGS sequence"/>
</dbReference>
<gene>
    <name evidence="1" type="ORF">CYJ32_07385</name>
</gene>
<dbReference type="EMBL" id="PKGU01000006">
    <property type="protein sequence ID" value="PKZ14039.1"/>
    <property type="molecule type" value="Genomic_DNA"/>
</dbReference>
<dbReference type="AlphaFoldDB" id="A0A2I1M1S6"/>
<comment type="caution">
    <text evidence="1">The sequence shown here is derived from an EMBL/GenBank/DDBJ whole genome shotgun (WGS) entry which is preliminary data.</text>
</comment>